<keyword evidence="1" id="KW-0812">Transmembrane</keyword>
<keyword evidence="3" id="KW-1185">Reference proteome</keyword>
<protein>
    <submittedName>
        <fullName evidence="2">Uncharacterized protein YuzE</fullName>
    </submittedName>
</protein>
<dbReference type="InterPro" id="IPR019270">
    <property type="entry name" value="DUF2283"/>
</dbReference>
<organism evidence="2 3">
    <name type="scientific">Desulfurispira natronophila</name>
    <dbReference type="NCBI Taxonomy" id="682562"/>
    <lineage>
        <taxon>Bacteria</taxon>
        <taxon>Pseudomonadati</taxon>
        <taxon>Chrysiogenota</taxon>
        <taxon>Chrysiogenia</taxon>
        <taxon>Chrysiogenales</taxon>
        <taxon>Chrysiogenaceae</taxon>
        <taxon>Desulfurispira</taxon>
    </lineage>
</organism>
<proteinExistence type="predicted"/>
<evidence type="ECO:0000313" key="3">
    <source>
        <dbReference type="Proteomes" id="UP000528322"/>
    </source>
</evidence>
<feature type="transmembrane region" description="Helical" evidence="1">
    <location>
        <begin position="6"/>
        <end position="24"/>
    </location>
</feature>
<dbReference type="Proteomes" id="UP000528322">
    <property type="component" value="Unassembled WGS sequence"/>
</dbReference>
<evidence type="ECO:0000256" key="1">
    <source>
        <dbReference type="SAM" id="Phobius"/>
    </source>
</evidence>
<keyword evidence="1" id="KW-1133">Transmembrane helix</keyword>
<evidence type="ECO:0000313" key="2">
    <source>
        <dbReference type="EMBL" id="MBB5022644.1"/>
    </source>
</evidence>
<dbReference type="EMBL" id="JACHID010000013">
    <property type="protein sequence ID" value="MBB5022644.1"/>
    <property type="molecule type" value="Genomic_DNA"/>
</dbReference>
<dbReference type="AlphaFoldDB" id="A0A7W7Y656"/>
<sequence length="102" mass="11160">MSTVIFLITTTAVVAITCLVLWRIESHDRKSATPAKSGQAPSLNVKYFSDTDTAFLQLSTQPAVQARQLYENLTVDLDAAGQIVAVTVEHVTNKGAEYARQY</sequence>
<accession>A0A7W7Y656</accession>
<dbReference type="RefSeq" id="WP_183733533.1">
    <property type="nucleotide sequence ID" value="NZ_JACHID010000013.1"/>
</dbReference>
<comment type="caution">
    <text evidence="2">The sequence shown here is derived from an EMBL/GenBank/DDBJ whole genome shotgun (WGS) entry which is preliminary data.</text>
</comment>
<gene>
    <name evidence="2" type="ORF">HNR37_001982</name>
</gene>
<dbReference type="Pfam" id="PF10049">
    <property type="entry name" value="DUF2283"/>
    <property type="match status" value="1"/>
</dbReference>
<keyword evidence="1" id="KW-0472">Membrane</keyword>
<reference evidence="2 3" key="1">
    <citation type="submission" date="2020-08" db="EMBL/GenBank/DDBJ databases">
        <title>Genomic Encyclopedia of Type Strains, Phase IV (KMG-IV): sequencing the most valuable type-strain genomes for metagenomic binning, comparative biology and taxonomic classification.</title>
        <authorList>
            <person name="Goeker M."/>
        </authorList>
    </citation>
    <scope>NUCLEOTIDE SEQUENCE [LARGE SCALE GENOMIC DNA]</scope>
    <source>
        <strain evidence="2 3">DSM 22071</strain>
    </source>
</reference>
<name>A0A7W7Y656_9BACT</name>